<dbReference type="SMART" id="SM00028">
    <property type="entry name" value="TPR"/>
    <property type="match status" value="2"/>
</dbReference>
<sequence>MTLVVLRTLTPENNGVYLPECINALNLEIECENAIQKADDEANINMAIVNEMLGDHYFDRNDFEKSLVYYKEALDLFGSSINPSLFLNIGKCYYSIGIINKAEDYLFLAFNMSGGCIIKGNEQYFSFLMSKTQIA</sequence>
<gene>
    <name evidence="2" type="ordered locus">Solca_4439</name>
</gene>
<dbReference type="Proteomes" id="UP000007590">
    <property type="component" value="Chromosome"/>
</dbReference>
<evidence type="ECO:0000313" key="3">
    <source>
        <dbReference type="Proteomes" id="UP000007590"/>
    </source>
</evidence>
<dbReference type="EMBL" id="CP003349">
    <property type="protein sequence ID" value="AFD09429.1"/>
    <property type="molecule type" value="Genomic_DNA"/>
</dbReference>
<dbReference type="InterPro" id="IPR011990">
    <property type="entry name" value="TPR-like_helical_dom_sf"/>
</dbReference>
<organism evidence="2 3">
    <name type="scientific">Solitalea canadensis (strain ATCC 29591 / DSM 3403 / JCM 21819 / LMG 8368 / NBRC 15130 / NCIMB 12057 / USAM 9D)</name>
    <name type="common">Flexibacter canadensis</name>
    <dbReference type="NCBI Taxonomy" id="929556"/>
    <lineage>
        <taxon>Bacteria</taxon>
        <taxon>Pseudomonadati</taxon>
        <taxon>Bacteroidota</taxon>
        <taxon>Sphingobacteriia</taxon>
        <taxon>Sphingobacteriales</taxon>
        <taxon>Sphingobacteriaceae</taxon>
        <taxon>Solitalea</taxon>
    </lineage>
</organism>
<proteinExistence type="predicted"/>
<protein>
    <submittedName>
        <fullName evidence="2">Uncharacterized protein</fullName>
    </submittedName>
</protein>
<feature type="repeat" description="TPR" evidence="1">
    <location>
        <begin position="47"/>
        <end position="80"/>
    </location>
</feature>
<dbReference type="AlphaFoldDB" id="H8KN96"/>
<dbReference type="OrthoDB" id="9763354at2"/>
<dbReference type="HOGENOM" id="CLU_1884412_0_0_10"/>
<dbReference type="RefSeq" id="WP_014682651.1">
    <property type="nucleotide sequence ID" value="NC_017770.1"/>
</dbReference>
<accession>H8KN96</accession>
<keyword evidence="1" id="KW-0802">TPR repeat</keyword>
<dbReference type="SUPFAM" id="SSF48452">
    <property type="entry name" value="TPR-like"/>
    <property type="match status" value="1"/>
</dbReference>
<dbReference type="Gene3D" id="1.25.40.10">
    <property type="entry name" value="Tetratricopeptide repeat domain"/>
    <property type="match status" value="1"/>
</dbReference>
<keyword evidence="3" id="KW-1185">Reference proteome</keyword>
<reference evidence="2" key="1">
    <citation type="submission" date="2012-02" db="EMBL/GenBank/DDBJ databases">
        <title>The complete genome of Solitalea canadensis DSM 3403.</title>
        <authorList>
            <consortium name="US DOE Joint Genome Institute (JGI-PGF)"/>
            <person name="Lucas S."/>
            <person name="Copeland A."/>
            <person name="Lapidus A."/>
            <person name="Glavina del Rio T."/>
            <person name="Dalin E."/>
            <person name="Tice H."/>
            <person name="Bruce D."/>
            <person name="Goodwin L."/>
            <person name="Pitluck S."/>
            <person name="Peters L."/>
            <person name="Ovchinnikova G."/>
            <person name="Lu M."/>
            <person name="Kyrpides N."/>
            <person name="Mavromatis K."/>
            <person name="Ivanova N."/>
            <person name="Brettin T."/>
            <person name="Detter J.C."/>
            <person name="Han C."/>
            <person name="Larimer F."/>
            <person name="Land M."/>
            <person name="Hauser L."/>
            <person name="Markowitz V."/>
            <person name="Cheng J.-F."/>
            <person name="Hugenholtz P."/>
            <person name="Woyke T."/>
            <person name="Wu D."/>
            <person name="Spring S."/>
            <person name="Schroeder M."/>
            <person name="Kopitz M."/>
            <person name="Brambilla E."/>
            <person name="Klenk H.-P."/>
            <person name="Eisen J.A."/>
        </authorList>
    </citation>
    <scope>NUCLEOTIDE SEQUENCE</scope>
    <source>
        <strain evidence="2">DSM 3403</strain>
    </source>
</reference>
<name>H8KN96_SOLCM</name>
<dbReference type="KEGG" id="scn:Solca_4439"/>
<dbReference type="InterPro" id="IPR019734">
    <property type="entry name" value="TPR_rpt"/>
</dbReference>
<dbReference type="PROSITE" id="PS50005">
    <property type="entry name" value="TPR"/>
    <property type="match status" value="1"/>
</dbReference>
<evidence type="ECO:0000256" key="1">
    <source>
        <dbReference type="PROSITE-ProRule" id="PRU00339"/>
    </source>
</evidence>
<evidence type="ECO:0000313" key="2">
    <source>
        <dbReference type="EMBL" id="AFD09429.1"/>
    </source>
</evidence>